<evidence type="ECO:0000313" key="1">
    <source>
        <dbReference type="EMBL" id="KAL0879948.1"/>
    </source>
</evidence>
<dbReference type="EMBL" id="JBEUOH010000013">
    <property type="protein sequence ID" value="KAL0879948.1"/>
    <property type="molecule type" value="Genomic_DNA"/>
</dbReference>
<keyword evidence="2" id="KW-1185">Reference proteome</keyword>
<name>A0ABR3HTX4_LOXSC</name>
<reference evidence="1 2" key="1">
    <citation type="submission" date="2024-06" db="EMBL/GenBank/DDBJ databases">
        <title>A chromosome-level genome assembly of beet webworm, Loxostege sticticalis.</title>
        <authorList>
            <person name="Zhang Y."/>
        </authorList>
    </citation>
    <scope>NUCLEOTIDE SEQUENCE [LARGE SCALE GENOMIC DNA]</scope>
    <source>
        <strain evidence="1">AQ026</strain>
        <tissue evidence="1">Whole body</tissue>
    </source>
</reference>
<evidence type="ECO:0008006" key="3">
    <source>
        <dbReference type="Google" id="ProtNLM"/>
    </source>
</evidence>
<gene>
    <name evidence="1" type="ORF">ABMA27_002462</name>
</gene>
<dbReference type="Proteomes" id="UP001549920">
    <property type="component" value="Unassembled WGS sequence"/>
</dbReference>
<accession>A0ABR3HTX4</accession>
<protein>
    <recommendedName>
        <fullName evidence="3">Reverse transcriptase</fullName>
    </recommendedName>
</protein>
<evidence type="ECO:0000313" key="2">
    <source>
        <dbReference type="Proteomes" id="UP001549920"/>
    </source>
</evidence>
<organism evidence="1 2">
    <name type="scientific">Loxostege sticticalis</name>
    <name type="common">Beet webworm moth</name>
    <dbReference type="NCBI Taxonomy" id="481309"/>
    <lineage>
        <taxon>Eukaryota</taxon>
        <taxon>Metazoa</taxon>
        <taxon>Ecdysozoa</taxon>
        <taxon>Arthropoda</taxon>
        <taxon>Hexapoda</taxon>
        <taxon>Insecta</taxon>
        <taxon>Pterygota</taxon>
        <taxon>Neoptera</taxon>
        <taxon>Endopterygota</taxon>
        <taxon>Lepidoptera</taxon>
        <taxon>Glossata</taxon>
        <taxon>Ditrysia</taxon>
        <taxon>Pyraloidea</taxon>
        <taxon>Crambidae</taxon>
        <taxon>Pyraustinae</taxon>
        <taxon>Loxostege</taxon>
    </lineage>
</organism>
<sequence>MFADDLCSLRTGTDLADTCRLVQRDIDAVVKSSHDNGIILNSDKTNLLIIHSPYLRPTGSPPFMYTHSFSCLHNDFVCGNCMPIKEVDCATYLGVKVDNNFSWSHHVDYICDKLRLFLGKSYHLRFKVPTIEPILGYALDSYGLTFKTHIDKLDVLQIRFLILLVSNKTKANCKVKRMAQHWSTTVIVPTRLMSAGKFEVPKVNNYFGDRTLKKRLPYLLNSSPEDIHREQEKNVFKRKLKKYFIANLA</sequence>
<proteinExistence type="predicted"/>
<comment type="caution">
    <text evidence="1">The sequence shown here is derived from an EMBL/GenBank/DDBJ whole genome shotgun (WGS) entry which is preliminary data.</text>
</comment>